<dbReference type="CDD" id="cd06460">
    <property type="entry name" value="M32_Taq"/>
    <property type="match status" value="1"/>
</dbReference>
<comment type="similarity">
    <text evidence="7 8">Belongs to the peptidase M32 family.</text>
</comment>
<sequence>MSQTAYQTVLAIFTRIYRYEHLLALAGWDQAAMMPAGGNDARGAAMAELGVLVHNTLTDPLLAVAMTAAAGEYLTDAEQVSLREMKRQWELANLLPASLVEAKTLAGSHCSHQWRTQRANNDWDGFLANFREVVRLSREEAQLLSEQTGLSPYEALMNKYEPGMTCAELDRIFGDVKQWLPGLIQQAMAKQAQETLIPAQGPFAIAAQRELGLEVMKLLGFDFDGGRLDVSHHPFCGGVPEDVRITTRYTEDDFTQSMMGIVHETGHARYEQNLPRDTVHLPVGRARSMAIHESQSLSFEMQLGRSPAFLALIQPLVQQYFGAQAAFSADNLAKIYTRVKPDYIRVDADELTYPAHVILRYEIERALINGEIEADDIPALWDEKMQAYLGVDTKDNFKNGCMQDIHWTDGSFGYFPSYTLGAMYAAQYFAMIRKLHPDLDQQIAAGNLAPIFDWLKANIWTQASRWDTGELIVRATGEALNPVYFKQHLEQRYLA</sequence>
<dbReference type="GO" id="GO:0008270">
    <property type="term" value="F:zinc ion binding"/>
    <property type="evidence" value="ECO:0007669"/>
    <property type="project" value="UniProtKB-ARBA"/>
</dbReference>
<dbReference type="PIRSF" id="PIRSF006615">
    <property type="entry name" value="Zn_crbxpep_Taq"/>
    <property type="match status" value="1"/>
</dbReference>
<evidence type="ECO:0000256" key="1">
    <source>
        <dbReference type="ARBA" id="ARBA00022645"/>
    </source>
</evidence>
<dbReference type="PROSITE" id="PS52034">
    <property type="entry name" value="PEPTIDASE_M32"/>
    <property type="match status" value="1"/>
</dbReference>
<accession>A0A7H9BJ18</accession>
<proteinExistence type="inferred from homology"/>
<keyword evidence="9" id="KW-0862">Zinc</keyword>
<evidence type="ECO:0000256" key="5">
    <source>
        <dbReference type="ARBA" id="ARBA00023049"/>
    </source>
</evidence>
<comment type="cofactor">
    <cofactor evidence="9">
        <name>Zn(2+)</name>
        <dbReference type="ChEBI" id="CHEBI:29105"/>
    </cofactor>
    <text evidence="9">Binds 1 zinc ion per subunit.</text>
</comment>
<dbReference type="PANTHER" id="PTHR34217:SF1">
    <property type="entry name" value="CARBOXYPEPTIDASE 1"/>
    <property type="match status" value="1"/>
</dbReference>
<evidence type="ECO:0000256" key="8">
    <source>
        <dbReference type="PIRNR" id="PIRNR006615"/>
    </source>
</evidence>
<dbReference type="GO" id="GO:0004181">
    <property type="term" value="F:metallocarboxypeptidase activity"/>
    <property type="evidence" value="ECO:0007669"/>
    <property type="project" value="UniProtKB-UniRule"/>
</dbReference>
<dbReference type="Proteomes" id="UP000509597">
    <property type="component" value="Chromosome"/>
</dbReference>
<feature type="binding site" evidence="9">
    <location>
        <position position="293"/>
    </location>
    <ligand>
        <name>Zn(2+)</name>
        <dbReference type="ChEBI" id="CHEBI:29105"/>
        <note>catalytic</note>
    </ligand>
</feature>
<evidence type="ECO:0000313" key="11">
    <source>
        <dbReference type="EMBL" id="QLG88238.1"/>
    </source>
</evidence>
<evidence type="ECO:0000256" key="9">
    <source>
        <dbReference type="PIRSR" id="PIRSR006615-1"/>
    </source>
</evidence>
<dbReference type="EC" id="3.4.17.19" evidence="8"/>
<evidence type="ECO:0000256" key="3">
    <source>
        <dbReference type="ARBA" id="ARBA00022723"/>
    </source>
</evidence>
<feature type="binding site" evidence="9">
    <location>
        <position position="267"/>
    </location>
    <ligand>
        <name>Zn(2+)</name>
        <dbReference type="ChEBI" id="CHEBI:29105"/>
        <note>catalytic</note>
    </ligand>
</feature>
<dbReference type="GO" id="GO:0006508">
    <property type="term" value="P:proteolysis"/>
    <property type="evidence" value="ECO:0007669"/>
    <property type="project" value="UniProtKB-UniRule"/>
</dbReference>
<dbReference type="EMBL" id="CP058627">
    <property type="protein sequence ID" value="QLG88238.1"/>
    <property type="molecule type" value="Genomic_DNA"/>
</dbReference>
<evidence type="ECO:0000313" key="12">
    <source>
        <dbReference type="Proteomes" id="UP000509597"/>
    </source>
</evidence>
<dbReference type="PANTHER" id="PTHR34217">
    <property type="entry name" value="METAL-DEPENDENT CARBOXYPEPTIDASE"/>
    <property type="match status" value="1"/>
</dbReference>
<keyword evidence="4 8" id="KW-0378">Hydrolase</keyword>
<evidence type="ECO:0000256" key="2">
    <source>
        <dbReference type="ARBA" id="ARBA00022670"/>
    </source>
</evidence>
<keyword evidence="3 8" id="KW-0479">Metal-binding</keyword>
<dbReference type="RefSeq" id="WP_179358315.1">
    <property type="nucleotide sequence ID" value="NZ_CP058627.1"/>
</dbReference>
<feature type="active site" description="Proton donor/acceptor" evidence="10">
    <location>
        <position position="264"/>
    </location>
</feature>
<dbReference type="SUPFAM" id="SSF55486">
    <property type="entry name" value="Metalloproteases ('zincins'), catalytic domain"/>
    <property type="match status" value="1"/>
</dbReference>
<dbReference type="InterPro" id="IPR001333">
    <property type="entry name" value="Peptidase_M32_Taq"/>
</dbReference>
<dbReference type="Pfam" id="PF02074">
    <property type="entry name" value="Peptidase_M32"/>
    <property type="match status" value="1"/>
</dbReference>
<dbReference type="AlphaFoldDB" id="A0A7H9BJ18"/>
<comment type="function">
    <text evidence="8">Broad specificity carboxypetidase that releases amino acids sequentially from the C-terminus, including neutral, aromatic, polar and basic residues.</text>
</comment>
<evidence type="ECO:0000256" key="10">
    <source>
        <dbReference type="PIRSR" id="PIRSR006615-2"/>
    </source>
</evidence>
<keyword evidence="1 8" id="KW-0121">Carboxypeptidase</keyword>
<evidence type="ECO:0000256" key="4">
    <source>
        <dbReference type="ARBA" id="ARBA00022801"/>
    </source>
</evidence>
<evidence type="ECO:0000256" key="6">
    <source>
        <dbReference type="ARBA" id="ARBA00052755"/>
    </source>
</evidence>
<dbReference type="PRINTS" id="PR00998">
    <property type="entry name" value="CRBOXYPTASET"/>
</dbReference>
<protein>
    <recommendedName>
        <fullName evidence="8">Metal-dependent carboxypeptidase</fullName>
        <ecNumber evidence="8">3.4.17.19</ecNumber>
    </recommendedName>
</protein>
<evidence type="ECO:0000256" key="7">
    <source>
        <dbReference type="ARBA" id="ARBA00061580"/>
    </source>
</evidence>
<keyword evidence="12" id="KW-1185">Reference proteome</keyword>
<keyword evidence="2 8" id="KW-0645">Protease</keyword>
<name>A0A7H9BJ18_9NEIS</name>
<reference evidence="11 12" key="1">
    <citation type="submission" date="2020-07" db="EMBL/GenBank/DDBJ databases">
        <title>Complete genome sequence of Chitinibacter sp. 2T18.</title>
        <authorList>
            <person name="Bae J.-W."/>
            <person name="Choi J.-W."/>
        </authorList>
    </citation>
    <scope>NUCLEOTIDE SEQUENCE [LARGE SCALE GENOMIC DNA]</scope>
    <source>
        <strain evidence="11 12">2T18</strain>
    </source>
</reference>
<dbReference type="FunFam" id="1.10.1370.30:FF:000003">
    <property type="entry name" value="Thermostable carboxypeptidase 1"/>
    <property type="match status" value="1"/>
</dbReference>
<dbReference type="KEGG" id="chiz:HQ393_08255"/>
<dbReference type="Gene3D" id="1.10.1370.30">
    <property type="match status" value="1"/>
</dbReference>
<gene>
    <name evidence="11" type="ORF">HQ393_08255</name>
</gene>
<organism evidence="11 12">
    <name type="scientific">Chitinibacter bivalviorum</name>
    <dbReference type="NCBI Taxonomy" id="2739434"/>
    <lineage>
        <taxon>Bacteria</taxon>
        <taxon>Pseudomonadati</taxon>
        <taxon>Pseudomonadota</taxon>
        <taxon>Betaproteobacteria</taxon>
        <taxon>Neisseriales</taxon>
        <taxon>Chitinibacteraceae</taxon>
        <taxon>Chitinibacter</taxon>
    </lineage>
</organism>
<comment type="catalytic activity">
    <reaction evidence="6 8">
        <text>Release of a C-terminal amino acid with broad specificity, except for -Pro.</text>
        <dbReference type="EC" id="3.4.17.19"/>
    </reaction>
</comment>
<feature type="binding site" evidence="9">
    <location>
        <position position="263"/>
    </location>
    <ligand>
        <name>Zn(2+)</name>
        <dbReference type="ChEBI" id="CHEBI:29105"/>
        <note>catalytic</note>
    </ligand>
</feature>
<keyword evidence="5 8" id="KW-0482">Metalloprotease</keyword>